<name>A0ABM5QMB6_9CORY</name>
<keyword evidence="3" id="KW-1185">Reference proteome</keyword>
<gene>
    <name evidence="2" type="ORF">CATYP_03890</name>
</gene>
<feature type="transmembrane region" description="Helical" evidence="1">
    <location>
        <begin position="318"/>
        <end position="340"/>
    </location>
</feature>
<reference evidence="2 3" key="1">
    <citation type="submission" date="2014-07" db="EMBL/GenBank/DDBJ databases">
        <title>Complete genome sequence of Corynebacterium atypicum DSM 44849: identifiction of the mycolic acid biosynthesis genes.</title>
        <authorList>
            <person name="Tippelt A."/>
            <person name="Mollmann S."/>
            <person name="Albersmeier A."/>
            <person name="Jaenicke S."/>
            <person name="Ruckert C."/>
            <person name="Tauch A."/>
        </authorList>
    </citation>
    <scope>NUCLEOTIDE SEQUENCE [LARGE SCALE GENOMIC DNA]</scope>
    <source>
        <strain evidence="2 3">R2070</strain>
    </source>
</reference>
<feature type="transmembrane region" description="Helical" evidence="1">
    <location>
        <begin position="213"/>
        <end position="231"/>
    </location>
</feature>
<keyword evidence="1" id="KW-1133">Transmembrane helix</keyword>
<sequence>MLGAIVTAAALVWQWPSGQAVAPTEEFHTASPLGVDTHQGRVAEKLNASCTSGTAGRVFERLPAGLEKPAGAAGSCPMAAVDITSGPDQGRRTVISDTFASGAQGAARLETGDKVRLAVSTTADGERTYSFQDFQRKIPVVAWILAAVAGIAVVGAWRGVRAIIGLVVTLAVIGGFLLPALAAGKDPVLAAITACAAVLYLVLVLVHGANWKTASALGGTLLAMLIGLWIAGLTIDSNNLRGLADENNLQVLLYLPGVQITGLLMAGFILGTLGVLNDVTVAQAATIGELAAVDPSASRFALFARALRVGRDHLASTVYTLVLSYAGAALPLLVLLNVSGRSFLEMLTSDVMATEVMRSVTGSLALVVAVPLTTLIAALTLERKQPEEG</sequence>
<feature type="transmembrane region" description="Helical" evidence="1">
    <location>
        <begin position="164"/>
        <end position="182"/>
    </location>
</feature>
<dbReference type="Pfam" id="PF07907">
    <property type="entry name" value="YibE_F"/>
    <property type="match status" value="1"/>
</dbReference>
<keyword evidence="1" id="KW-0812">Transmembrane</keyword>
<feature type="transmembrane region" description="Helical" evidence="1">
    <location>
        <begin position="360"/>
        <end position="381"/>
    </location>
</feature>
<dbReference type="PANTHER" id="PTHR41771">
    <property type="entry name" value="MEMBRANE PROTEIN-RELATED"/>
    <property type="match status" value="1"/>
</dbReference>
<dbReference type="InterPro" id="IPR012507">
    <property type="entry name" value="YibE_F"/>
</dbReference>
<feature type="transmembrane region" description="Helical" evidence="1">
    <location>
        <begin position="188"/>
        <end position="206"/>
    </location>
</feature>
<proteinExistence type="predicted"/>
<dbReference type="PANTHER" id="PTHR41771:SF1">
    <property type="entry name" value="MEMBRANE PROTEIN"/>
    <property type="match status" value="1"/>
</dbReference>
<accession>A0ABM5QMB6</accession>
<dbReference type="Proteomes" id="UP000028504">
    <property type="component" value="Chromosome"/>
</dbReference>
<dbReference type="EMBL" id="CP008944">
    <property type="protein sequence ID" value="AIG63934.1"/>
    <property type="molecule type" value="Genomic_DNA"/>
</dbReference>
<keyword evidence="1" id="KW-0472">Membrane</keyword>
<feature type="transmembrane region" description="Helical" evidence="1">
    <location>
        <begin position="251"/>
        <end position="276"/>
    </location>
</feature>
<evidence type="ECO:0000313" key="3">
    <source>
        <dbReference type="Proteomes" id="UP000028504"/>
    </source>
</evidence>
<organism evidence="2 3">
    <name type="scientific">Corynebacterium atypicum</name>
    <dbReference type="NCBI Taxonomy" id="191610"/>
    <lineage>
        <taxon>Bacteria</taxon>
        <taxon>Bacillati</taxon>
        <taxon>Actinomycetota</taxon>
        <taxon>Actinomycetes</taxon>
        <taxon>Mycobacteriales</taxon>
        <taxon>Corynebacteriaceae</taxon>
        <taxon>Corynebacterium</taxon>
    </lineage>
</organism>
<evidence type="ECO:0000256" key="1">
    <source>
        <dbReference type="SAM" id="Phobius"/>
    </source>
</evidence>
<evidence type="ECO:0000313" key="2">
    <source>
        <dbReference type="EMBL" id="AIG63934.1"/>
    </source>
</evidence>
<feature type="transmembrane region" description="Helical" evidence="1">
    <location>
        <begin position="140"/>
        <end position="157"/>
    </location>
</feature>
<protein>
    <submittedName>
        <fullName evidence="2">YibE/F family protein</fullName>
    </submittedName>
</protein>